<dbReference type="Proteomes" id="UP000324897">
    <property type="component" value="Chromosome 2"/>
</dbReference>
<comment type="caution">
    <text evidence="6">The sequence shown here is derived from an EMBL/GenBank/DDBJ whole genome shotgun (WGS) entry which is preliminary data.</text>
</comment>
<dbReference type="OrthoDB" id="688481at2759"/>
<accession>A0A5J9UK17</accession>
<evidence type="ECO:0000313" key="6">
    <source>
        <dbReference type="EMBL" id="TVU23607.1"/>
    </source>
</evidence>
<keyword evidence="2" id="KW-0547">Nucleotide-binding</keyword>
<keyword evidence="4" id="KW-0067">ATP-binding</keyword>
<gene>
    <name evidence="6" type="ORF">EJB05_25982</name>
</gene>
<reference evidence="6 7" key="1">
    <citation type="journal article" date="2019" name="Sci. Rep.">
        <title>A high-quality genome of Eragrostis curvula grass provides insights into Poaceae evolution and supports new strategies to enhance forage quality.</title>
        <authorList>
            <person name="Carballo J."/>
            <person name="Santos B.A.C.M."/>
            <person name="Zappacosta D."/>
            <person name="Garbus I."/>
            <person name="Selva J.P."/>
            <person name="Gallo C.A."/>
            <person name="Diaz A."/>
            <person name="Albertini E."/>
            <person name="Caccamo M."/>
            <person name="Echenique V."/>
        </authorList>
    </citation>
    <scope>NUCLEOTIDE SEQUENCE [LARGE SCALE GENOMIC DNA]</scope>
    <source>
        <strain evidence="7">cv. Victoria</strain>
        <tissue evidence="6">Leaf</tissue>
    </source>
</reference>
<feature type="non-terminal residue" evidence="6">
    <location>
        <position position="1"/>
    </location>
</feature>
<protein>
    <recommendedName>
        <fullName evidence="5">Protein kinase domain-containing protein</fullName>
    </recommendedName>
</protein>
<feature type="domain" description="Protein kinase" evidence="5">
    <location>
        <begin position="1"/>
        <end position="113"/>
    </location>
</feature>
<evidence type="ECO:0000256" key="2">
    <source>
        <dbReference type="ARBA" id="ARBA00022741"/>
    </source>
</evidence>
<keyword evidence="3" id="KW-0418">Kinase</keyword>
<keyword evidence="1" id="KW-0808">Transferase</keyword>
<organism evidence="6 7">
    <name type="scientific">Eragrostis curvula</name>
    <name type="common">weeping love grass</name>
    <dbReference type="NCBI Taxonomy" id="38414"/>
    <lineage>
        <taxon>Eukaryota</taxon>
        <taxon>Viridiplantae</taxon>
        <taxon>Streptophyta</taxon>
        <taxon>Embryophyta</taxon>
        <taxon>Tracheophyta</taxon>
        <taxon>Spermatophyta</taxon>
        <taxon>Magnoliopsida</taxon>
        <taxon>Liliopsida</taxon>
        <taxon>Poales</taxon>
        <taxon>Poaceae</taxon>
        <taxon>PACMAD clade</taxon>
        <taxon>Chloridoideae</taxon>
        <taxon>Eragrostideae</taxon>
        <taxon>Eragrostidinae</taxon>
        <taxon>Eragrostis</taxon>
    </lineage>
</organism>
<dbReference type="AlphaFoldDB" id="A0A5J9UK17"/>
<keyword evidence="7" id="KW-1185">Reference proteome</keyword>
<dbReference type="GO" id="GO:0004672">
    <property type="term" value="F:protein kinase activity"/>
    <property type="evidence" value="ECO:0007669"/>
    <property type="project" value="InterPro"/>
</dbReference>
<dbReference type="Gramene" id="TVU23607">
    <property type="protein sequence ID" value="TVU23607"/>
    <property type="gene ID" value="EJB05_25982"/>
</dbReference>
<sequence length="118" mass="13289">MDVKPSNILLASDMNPKITDFDLSVGYLAPEYLADNIISTKNDVYAFGLTLLVTVSCMSRSKPRDHSPDDILLWALKAWEGGRVEELLDPSLFDSSKLMEIKSIVEQTAPPWLRFLRC</sequence>
<dbReference type="Gene3D" id="1.10.510.10">
    <property type="entry name" value="Transferase(Phosphotransferase) domain 1"/>
    <property type="match status" value="1"/>
</dbReference>
<evidence type="ECO:0000313" key="7">
    <source>
        <dbReference type="Proteomes" id="UP000324897"/>
    </source>
</evidence>
<evidence type="ECO:0000256" key="4">
    <source>
        <dbReference type="ARBA" id="ARBA00022840"/>
    </source>
</evidence>
<dbReference type="GO" id="GO:0005524">
    <property type="term" value="F:ATP binding"/>
    <property type="evidence" value="ECO:0007669"/>
    <property type="project" value="UniProtKB-KW"/>
</dbReference>
<dbReference type="PROSITE" id="PS50011">
    <property type="entry name" value="PROTEIN_KINASE_DOM"/>
    <property type="match status" value="1"/>
</dbReference>
<evidence type="ECO:0000256" key="3">
    <source>
        <dbReference type="ARBA" id="ARBA00022777"/>
    </source>
</evidence>
<dbReference type="InterPro" id="IPR052059">
    <property type="entry name" value="CR_Ser/Thr_kinase"/>
</dbReference>
<proteinExistence type="predicted"/>
<dbReference type="InterPro" id="IPR000719">
    <property type="entry name" value="Prot_kinase_dom"/>
</dbReference>
<dbReference type="EMBL" id="RWGY01000013">
    <property type="protein sequence ID" value="TVU23607.1"/>
    <property type="molecule type" value="Genomic_DNA"/>
</dbReference>
<name>A0A5J9UK17_9POAL</name>
<dbReference type="InterPro" id="IPR011009">
    <property type="entry name" value="Kinase-like_dom_sf"/>
</dbReference>
<evidence type="ECO:0000259" key="5">
    <source>
        <dbReference type="PROSITE" id="PS50011"/>
    </source>
</evidence>
<dbReference type="PANTHER" id="PTHR47973">
    <property type="entry name" value="CYSTEINE-RICH RECEPTOR-LIKE PROTEIN KINASE 3"/>
    <property type="match status" value="1"/>
</dbReference>
<dbReference type="SUPFAM" id="SSF56112">
    <property type="entry name" value="Protein kinase-like (PK-like)"/>
    <property type="match status" value="1"/>
</dbReference>
<evidence type="ECO:0000256" key="1">
    <source>
        <dbReference type="ARBA" id="ARBA00022679"/>
    </source>
</evidence>